<name>A0A7H1MB42_9NEIS</name>
<reference evidence="1" key="1">
    <citation type="submission" date="2024-06" db="EMBL/GenBank/DDBJ databases">
        <title>Complete Genome Sequence of mouse commensal type strain Neisseria musculi.</title>
        <authorList>
            <person name="Thapa E."/>
            <person name="Aluvathingal J."/>
            <person name="Nadendla S."/>
            <person name="Mehta A."/>
            <person name="Tettelin H."/>
            <person name="Weyand N.J."/>
        </authorList>
    </citation>
    <scope>NUCLEOTIDE SEQUENCE</scope>
    <source>
        <strain evidence="1">NW831</strain>
    </source>
</reference>
<gene>
    <name evidence="1" type="ORF">H7A79_0196</name>
</gene>
<keyword evidence="2" id="KW-1185">Reference proteome</keyword>
<dbReference type="Proteomes" id="UP000516412">
    <property type="component" value="Chromosome"/>
</dbReference>
<evidence type="ECO:0000313" key="1">
    <source>
        <dbReference type="EMBL" id="QNT58857.1"/>
    </source>
</evidence>
<dbReference type="AlphaFoldDB" id="A0A7H1MB42"/>
<protein>
    <submittedName>
        <fullName evidence="1">Uncharacterized protein</fullName>
    </submittedName>
</protein>
<proteinExistence type="predicted"/>
<dbReference type="RefSeq" id="WP_187000791.1">
    <property type="nucleotide sequence ID" value="NZ_CP060414.2"/>
</dbReference>
<dbReference type="EMBL" id="CP060414">
    <property type="protein sequence ID" value="QNT58857.1"/>
    <property type="molecule type" value="Genomic_DNA"/>
</dbReference>
<evidence type="ECO:0000313" key="2">
    <source>
        <dbReference type="Proteomes" id="UP000516412"/>
    </source>
</evidence>
<dbReference type="KEGG" id="nmus:H7A79_0196"/>
<organism evidence="1 2">
    <name type="scientific">Neisseria musculi</name>
    <dbReference type="NCBI Taxonomy" id="1815583"/>
    <lineage>
        <taxon>Bacteria</taxon>
        <taxon>Pseudomonadati</taxon>
        <taxon>Pseudomonadota</taxon>
        <taxon>Betaproteobacteria</taxon>
        <taxon>Neisseriales</taxon>
        <taxon>Neisseriaceae</taxon>
        <taxon>Neisseria</taxon>
    </lineage>
</organism>
<accession>A0A7H1MB42</accession>
<sequence>MDTNVIRKLEKKIFYTLYEGKMIMVYLLKDLNNDKFSIVMVNFLFDNEGSDLENIEELYLDLIKDKLKNPFLTWHESIESALLQHFQEFG</sequence>